<accession>A0A2I1K528</accession>
<keyword evidence="5 8" id="KW-0949">S-adenosyl-L-methionine</keyword>
<dbReference type="SUPFAM" id="SSF53335">
    <property type="entry name" value="S-adenosyl-L-methionine-dependent methyltransferases"/>
    <property type="match status" value="1"/>
</dbReference>
<dbReference type="Gene3D" id="3.40.50.150">
    <property type="entry name" value="Vaccinia Virus protein VP39"/>
    <property type="match status" value="1"/>
</dbReference>
<evidence type="ECO:0000256" key="2">
    <source>
        <dbReference type="ARBA" id="ARBA00022552"/>
    </source>
</evidence>
<dbReference type="FunFam" id="3.40.50.150:FF:000023">
    <property type="entry name" value="Ribosomal RNA small subunit methyltransferase A"/>
    <property type="match status" value="1"/>
</dbReference>
<evidence type="ECO:0000256" key="6">
    <source>
        <dbReference type="ARBA" id="ARBA00022884"/>
    </source>
</evidence>
<evidence type="ECO:0000256" key="10">
    <source>
        <dbReference type="SAM" id="Phobius"/>
    </source>
</evidence>
<feature type="binding site" evidence="8 9">
    <location>
        <position position="59"/>
    </location>
    <ligand>
        <name>S-adenosyl-L-methionine</name>
        <dbReference type="ChEBI" id="CHEBI:59789"/>
    </ligand>
</feature>
<keyword evidence="4 8" id="KW-0808">Transferase</keyword>
<comment type="function">
    <text evidence="8">Specifically dimethylates two adjacent adenosines (A1518 and A1519) in the loop of a conserved hairpin near the 3'-end of 16S rRNA in the 30S particle. May play a critical role in biogenesis of 30S subunits.</text>
</comment>
<dbReference type="PANTHER" id="PTHR11727">
    <property type="entry name" value="DIMETHYLADENOSINE TRANSFERASE"/>
    <property type="match status" value="1"/>
</dbReference>
<dbReference type="HAMAP" id="MF_00607">
    <property type="entry name" value="16SrRNA_methyltr_A"/>
    <property type="match status" value="1"/>
</dbReference>
<feature type="binding site" evidence="8 9">
    <location>
        <position position="32"/>
    </location>
    <ligand>
        <name>S-adenosyl-L-methionine</name>
        <dbReference type="ChEBI" id="CHEBI:59789"/>
    </ligand>
</feature>
<reference evidence="12 13" key="1">
    <citation type="submission" date="2017-12" db="EMBL/GenBank/DDBJ databases">
        <title>Phylogenetic diversity of female urinary microbiome.</title>
        <authorList>
            <person name="Thomas-White K."/>
            <person name="Wolfe A.J."/>
        </authorList>
    </citation>
    <scope>NUCLEOTIDE SEQUENCE [LARGE SCALE GENOMIC DNA]</scope>
    <source>
        <strain evidence="12 13">UMB0898</strain>
    </source>
</reference>
<comment type="caution">
    <text evidence="12">The sequence shown here is derived from an EMBL/GenBank/DDBJ whole genome shotgun (WGS) entry which is preliminary data.</text>
</comment>
<organism evidence="12 13">
    <name type="scientific">Falseniella ignava</name>
    <dbReference type="NCBI Taxonomy" id="137730"/>
    <lineage>
        <taxon>Bacteria</taxon>
        <taxon>Bacillati</taxon>
        <taxon>Bacillota</taxon>
        <taxon>Bacilli</taxon>
        <taxon>Lactobacillales</taxon>
        <taxon>Aerococcaceae</taxon>
        <taxon>Falseniella</taxon>
    </lineage>
</organism>
<dbReference type="InterPro" id="IPR020598">
    <property type="entry name" value="rRNA_Ade_methylase_Trfase_N"/>
</dbReference>
<keyword evidence="10" id="KW-0472">Membrane</keyword>
<keyword evidence="10" id="KW-1133">Transmembrane helix</keyword>
<dbReference type="InterPro" id="IPR023165">
    <property type="entry name" value="rRNA_Ade_diMease-like_C"/>
</dbReference>
<dbReference type="AlphaFoldDB" id="A0A2I1K528"/>
<dbReference type="GO" id="GO:0005829">
    <property type="term" value="C:cytosol"/>
    <property type="evidence" value="ECO:0007669"/>
    <property type="project" value="TreeGrafter"/>
</dbReference>
<dbReference type="EMBL" id="PKHE01000001">
    <property type="protein sequence ID" value="PKY90665.1"/>
    <property type="molecule type" value="Genomic_DNA"/>
</dbReference>
<evidence type="ECO:0000256" key="5">
    <source>
        <dbReference type="ARBA" id="ARBA00022691"/>
    </source>
</evidence>
<dbReference type="Proteomes" id="UP000234384">
    <property type="component" value="Unassembled WGS sequence"/>
</dbReference>
<dbReference type="InterPro" id="IPR029063">
    <property type="entry name" value="SAM-dependent_MTases_sf"/>
</dbReference>
<keyword evidence="2 8" id="KW-0698">rRNA processing</keyword>
<keyword evidence="1 8" id="KW-0963">Cytoplasm</keyword>
<dbReference type="GO" id="GO:0052910">
    <property type="term" value="F:23S rRNA (adenine(2085)-N(6))-dimethyltransferase activity"/>
    <property type="evidence" value="ECO:0007669"/>
    <property type="project" value="UniProtKB-EC"/>
</dbReference>
<dbReference type="InterPro" id="IPR011530">
    <property type="entry name" value="rRNA_adenine_dimethylase"/>
</dbReference>
<evidence type="ECO:0000259" key="11">
    <source>
        <dbReference type="SMART" id="SM00650"/>
    </source>
</evidence>
<dbReference type="Gene3D" id="1.10.8.100">
    <property type="entry name" value="Ribosomal RNA adenine dimethylase-like, domain 2"/>
    <property type="match status" value="1"/>
</dbReference>
<protein>
    <recommendedName>
        <fullName evidence="8">Ribosomal RNA small subunit methyltransferase A</fullName>
        <ecNumber evidence="8">2.1.1.182</ecNumber>
    </recommendedName>
    <alternativeName>
        <fullName evidence="8">16S rRNA (adenine(1518)-N(6)/adenine(1519)-N(6))-dimethyltransferase</fullName>
    </alternativeName>
    <alternativeName>
        <fullName evidence="8">16S rRNA dimethyladenosine transferase</fullName>
    </alternativeName>
    <alternativeName>
        <fullName evidence="8">16S rRNA dimethylase</fullName>
    </alternativeName>
    <alternativeName>
        <fullName evidence="8">S-adenosylmethionine-6-N', N'-adenosyl(rRNA) dimethyltransferase</fullName>
    </alternativeName>
</protein>
<dbReference type="OrthoDB" id="9814755at2"/>
<evidence type="ECO:0000313" key="12">
    <source>
        <dbReference type="EMBL" id="PKY90665.1"/>
    </source>
</evidence>
<evidence type="ECO:0000256" key="8">
    <source>
        <dbReference type="HAMAP-Rule" id="MF_00607"/>
    </source>
</evidence>
<dbReference type="SMART" id="SM00650">
    <property type="entry name" value="rADc"/>
    <property type="match status" value="1"/>
</dbReference>
<dbReference type="GO" id="GO:0003723">
    <property type="term" value="F:RNA binding"/>
    <property type="evidence" value="ECO:0007669"/>
    <property type="project" value="UniProtKB-UniRule"/>
</dbReference>
<proteinExistence type="inferred from homology"/>
<dbReference type="GO" id="GO:0052908">
    <property type="term" value="F:16S rRNA (adenine(1518)-N(6)/adenine(1519)-N(6))-dimethyltransferase activity"/>
    <property type="evidence" value="ECO:0007669"/>
    <property type="project" value="UniProtKB-EC"/>
</dbReference>
<feature type="binding site" evidence="8 9">
    <location>
        <position position="130"/>
    </location>
    <ligand>
        <name>S-adenosyl-L-methionine</name>
        <dbReference type="ChEBI" id="CHEBI:59789"/>
    </ligand>
</feature>
<evidence type="ECO:0000256" key="4">
    <source>
        <dbReference type="ARBA" id="ARBA00022679"/>
    </source>
</evidence>
<feature type="binding site" evidence="8 9">
    <location>
        <position position="80"/>
    </location>
    <ligand>
        <name>S-adenosyl-L-methionine</name>
        <dbReference type="ChEBI" id="CHEBI:59789"/>
    </ligand>
</feature>
<dbReference type="PROSITE" id="PS01131">
    <property type="entry name" value="RRNA_A_DIMETH"/>
    <property type="match status" value="1"/>
</dbReference>
<feature type="transmembrane region" description="Helical" evidence="10">
    <location>
        <begin position="131"/>
        <end position="150"/>
    </location>
</feature>
<comment type="similarity">
    <text evidence="8">Belongs to the class I-like SAM-binding methyltransferase superfamily. rRNA adenine N(6)-methyltransferase family. RsmA subfamily.</text>
</comment>
<evidence type="ECO:0000256" key="7">
    <source>
        <dbReference type="ARBA" id="ARBA00049167"/>
    </source>
</evidence>
<keyword evidence="6 8" id="KW-0694">RNA-binding</keyword>
<dbReference type="NCBIfam" id="TIGR00755">
    <property type="entry name" value="ksgA"/>
    <property type="match status" value="1"/>
</dbReference>
<keyword evidence="10" id="KW-0812">Transmembrane</keyword>
<keyword evidence="3 8" id="KW-0489">Methyltransferase</keyword>
<feature type="domain" description="Ribosomal RNA adenine methylase transferase N-terminal" evidence="11">
    <location>
        <begin position="39"/>
        <end position="215"/>
    </location>
</feature>
<dbReference type="InterPro" id="IPR020596">
    <property type="entry name" value="rRNA_Ade_Mease_Trfase_CS"/>
</dbReference>
<feature type="binding site" evidence="8 9">
    <location>
        <position position="34"/>
    </location>
    <ligand>
        <name>S-adenosyl-L-methionine</name>
        <dbReference type="ChEBI" id="CHEBI:59789"/>
    </ligand>
</feature>
<dbReference type="EC" id="2.1.1.182" evidence="8"/>
<evidence type="ECO:0000313" key="13">
    <source>
        <dbReference type="Proteomes" id="UP000234384"/>
    </source>
</evidence>
<feature type="binding site" evidence="8 9">
    <location>
        <position position="105"/>
    </location>
    <ligand>
        <name>S-adenosyl-L-methionine</name>
        <dbReference type="ChEBI" id="CHEBI:59789"/>
    </ligand>
</feature>
<dbReference type="PROSITE" id="PS51689">
    <property type="entry name" value="SAM_RNA_A_N6_MT"/>
    <property type="match status" value="1"/>
</dbReference>
<dbReference type="Pfam" id="PF00398">
    <property type="entry name" value="RrnaAD"/>
    <property type="match status" value="1"/>
</dbReference>
<sequence length="292" mass="33389">MEESKVYIANPRRTAEIMKQYQIKMKKSLGQNFLMDTNILRKMVTTAALTDQTTVIEIGPGIGALTEFLALHSKQVYAFEIDQRFITILEDTLSDYDNVQVVHQDILEVDFGAPEYQDLRQAKDLVVVANLPYYITTPIIMGLITSGLPFRKLVMMMQKEVAQRMIAQPQTKDYGSLSIAIQNTMEAELSFIVPRTVFNPPPNVDSAVLTLTRRETPLVPVENTAVFEQFVQVCFTQRRKTLWNNLRNYYGKEQSELLQVALDKSQINPSQRAEELTIDDFYALYQAFNALN</sequence>
<gene>
    <name evidence="8" type="primary">rsmA</name>
    <name evidence="8" type="synonym">ksgA</name>
    <name evidence="12" type="ORF">CYJ57_00385</name>
</gene>
<comment type="catalytic activity">
    <reaction evidence="8">
        <text>adenosine(1518)/adenosine(1519) in 16S rRNA + 4 S-adenosyl-L-methionine = N(6)-dimethyladenosine(1518)/N(6)-dimethyladenosine(1519) in 16S rRNA + 4 S-adenosyl-L-homocysteine + 4 H(+)</text>
        <dbReference type="Rhea" id="RHEA:19609"/>
        <dbReference type="Rhea" id="RHEA-COMP:10232"/>
        <dbReference type="Rhea" id="RHEA-COMP:10233"/>
        <dbReference type="ChEBI" id="CHEBI:15378"/>
        <dbReference type="ChEBI" id="CHEBI:57856"/>
        <dbReference type="ChEBI" id="CHEBI:59789"/>
        <dbReference type="ChEBI" id="CHEBI:74411"/>
        <dbReference type="ChEBI" id="CHEBI:74493"/>
        <dbReference type="EC" id="2.1.1.182"/>
    </reaction>
</comment>
<evidence type="ECO:0000256" key="3">
    <source>
        <dbReference type="ARBA" id="ARBA00022603"/>
    </source>
</evidence>
<dbReference type="CDD" id="cd02440">
    <property type="entry name" value="AdoMet_MTases"/>
    <property type="match status" value="1"/>
</dbReference>
<evidence type="ECO:0000256" key="1">
    <source>
        <dbReference type="ARBA" id="ARBA00022490"/>
    </source>
</evidence>
<dbReference type="PANTHER" id="PTHR11727:SF7">
    <property type="entry name" value="DIMETHYLADENOSINE TRANSFERASE-RELATED"/>
    <property type="match status" value="1"/>
</dbReference>
<evidence type="ECO:0000256" key="9">
    <source>
        <dbReference type="PROSITE-ProRule" id="PRU01026"/>
    </source>
</evidence>
<comment type="subcellular location">
    <subcellularLocation>
        <location evidence="8">Cytoplasm</location>
    </subcellularLocation>
</comment>
<dbReference type="InterPro" id="IPR001737">
    <property type="entry name" value="KsgA/Erm"/>
</dbReference>
<name>A0A2I1K528_9LACT</name>
<comment type="catalytic activity">
    <reaction evidence="7">
        <text>adenosine(2085) in 23S rRNA + 2 S-adenosyl-L-methionine = N(6)-dimethyladenosine(2085) in 23S rRNA + 2 S-adenosyl-L-homocysteine + 2 H(+)</text>
        <dbReference type="Rhea" id="RHEA:42784"/>
        <dbReference type="Rhea" id="RHEA-COMP:10237"/>
        <dbReference type="Rhea" id="RHEA-COMP:10238"/>
        <dbReference type="ChEBI" id="CHEBI:15378"/>
        <dbReference type="ChEBI" id="CHEBI:57856"/>
        <dbReference type="ChEBI" id="CHEBI:59789"/>
        <dbReference type="ChEBI" id="CHEBI:74411"/>
        <dbReference type="ChEBI" id="CHEBI:74493"/>
        <dbReference type="EC" id="2.1.1.184"/>
    </reaction>
</comment>